<organism evidence="1 2">
    <name type="scientific">Novosphingobium pituita</name>
    <dbReference type="NCBI Taxonomy" id="3056842"/>
    <lineage>
        <taxon>Bacteria</taxon>
        <taxon>Pseudomonadati</taxon>
        <taxon>Pseudomonadota</taxon>
        <taxon>Alphaproteobacteria</taxon>
        <taxon>Sphingomonadales</taxon>
        <taxon>Sphingomonadaceae</taxon>
        <taxon>Novosphingobium</taxon>
    </lineage>
</organism>
<dbReference type="EMBL" id="BTFW01000001">
    <property type="protein sequence ID" value="GMM61077.1"/>
    <property type="molecule type" value="Genomic_DNA"/>
</dbReference>
<evidence type="ECO:0000313" key="1">
    <source>
        <dbReference type="EMBL" id="GMM61077.1"/>
    </source>
</evidence>
<name>A0ABQ6P9P2_9SPHN</name>
<sequence>MTAEPRPWDSQQVAEWLEARIEAAARDQVAADRKGYESRDDYDLAAAEEWACRALMATARQGDQAALAQKIKQLLAQDEYRITGIHDDRRTERHIRAHLRKIAKMAKANEGFENRLRYQ</sequence>
<proteinExistence type="predicted"/>
<dbReference type="RefSeq" id="WP_317974794.1">
    <property type="nucleotide sequence ID" value="NZ_BTFW01000001.1"/>
</dbReference>
<protein>
    <submittedName>
        <fullName evidence="1">Uncharacterized protein</fullName>
    </submittedName>
</protein>
<comment type="caution">
    <text evidence="1">The sequence shown here is derived from an EMBL/GenBank/DDBJ whole genome shotgun (WGS) entry which is preliminary data.</text>
</comment>
<accession>A0ABQ6P9P2</accession>
<reference evidence="1 2" key="1">
    <citation type="submission" date="2023-06" db="EMBL/GenBank/DDBJ databases">
        <title>Draft genome sequence of Novosphingobium sp. strain IK01.</title>
        <authorList>
            <person name="Hatamoto M."/>
            <person name="Ikarashi T."/>
            <person name="Yamaguchi T."/>
        </authorList>
    </citation>
    <scope>NUCLEOTIDE SEQUENCE [LARGE SCALE GENOMIC DNA]</scope>
    <source>
        <strain evidence="1 2">IK01</strain>
    </source>
</reference>
<dbReference type="Proteomes" id="UP001187221">
    <property type="component" value="Unassembled WGS sequence"/>
</dbReference>
<gene>
    <name evidence="1" type="ORF">NUTIK01_18540</name>
</gene>
<evidence type="ECO:0000313" key="2">
    <source>
        <dbReference type="Proteomes" id="UP001187221"/>
    </source>
</evidence>
<keyword evidence="2" id="KW-1185">Reference proteome</keyword>